<proteinExistence type="predicted"/>
<evidence type="ECO:0000259" key="1">
    <source>
        <dbReference type="PROSITE" id="PS51199"/>
    </source>
</evidence>
<dbReference type="Pfam" id="PF03796">
    <property type="entry name" value="DnaB_C"/>
    <property type="match status" value="1"/>
</dbReference>
<dbReference type="Proteomes" id="UP001174909">
    <property type="component" value="Unassembled WGS sequence"/>
</dbReference>
<dbReference type="PANTHER" id="PTHR30153">
    <property type="entry name" value="REPLICATIVE DNA HELICASE DNAB"/>
    <property type="match status" value="1"/>
</dbReference>
<name>A0AA35TPN5_GEOBA</name>
<gene>
    <name evidence="2" type="ORF">GBAR_LOCUS28536</name>
</gene>
<feature type="domain" description="SF4 helicase" evidence="1">
    <location>
        <begin position="1"/>
        <end position="95"/>
    </location>
</feature>
<dbReference type="PANTHER" id="PTHR30153:SF2">
    <property type="entry name" value="REPLICATIVE DNA HELICASE"/>
    <property type="match status" value="1"/>
</dbReference>
<keyword evidence="2" id="KW-0378">Hydrolase</keyword>
<dbReference type="AlphaFoldDB" id="A0AA35TPN5"/>
<evidence type="ECO:0000313" key="3">
    <source>
        <dbReference type="Proteomes" id="UP001174909"/>
    </source>
</evidence>
<keyword evidence="2" id="KW-0347">Helicase</keyword>
<dbReference type="SUPFAM" id="SSF52540">
    <property type="entry name" value="P-loop containing nucleoside triphosphate hydrolases"/>
    <property type="match status" value="1"/>
</dbReference>
<dbReference type="GO" id="GO:0006260">
    <property type="term" value="P:DNA replication"/>
    <property type="evidence" value="ECO:0007669"/>
    <property type="project" value="InterPro"/>
</dbReference>
<organism evidence="2 3">
    <name type="scientific">Geodia barretti</name>
    <name type="common">Barrett's horny sponge</name>
    <dbReference type="NCBI Taxonomy" id="519541"/>
    <lineage>
        <taxon>Eukaryota</taxon>
        <taxon>Metazoa</taxon>
        <taxon>Porifera</taxon>
        <taxon>Demospongiae</taxon>
        <taxon>Heteroscleromorpha</taxon>
        <taxon>Tetractinellida</taxon>
        <taxon>Astrophorina</taxon>
        <taxon>Geodiidae</taxon>
        <taxon>Geodia</taxon>
    </lineage>
</organism>
<dbReference type="GO" id="GO:0005829">
    <property type="term" value="C:cytosol"/>
    <property type="evidence" value="ECO:0007669"/>
    <property type="project" value="TreeGrafter"/>
</dbReference>
<sequence>MARDLNVPVLAVSQLSRAIEQRPSHRPVLSDLRESGSIEQDSDVVMFIHRVDKYMTEEEWARANPNSDYPRGLAEIIVAKHRHGPTDDLWSGSGQ</sequence>
<keyword evidence="2" id="KW-0547">Nucleotide-binding</keyword>
<accession>A0AA35TPN5</accession>
<evidence type="ECO:0000313" key="2">
    <source>
        <dbReference type="EMBL" id="CAI8052125.1"/>
    </source>
</evidence>
<dbReference type="PROSITE" id="PS51199">
    <property type="entry name" value="SF4_HELICASE"/>
    <property type="match status" value="1"/>
</dbReference>
<comment type="caution">
    <text evidence="2">The sequence shown here is derived from an EMBL/GenBank/DDBJ whole genome shotgun (WGS) entry which is preliminary data.</text>
</comment>
<reference evidence="2" key="1">
    <citation type="submission" date="2023-03" db="EMBL/GenBank/DDBJ databases">
        <authorList>
            <person name="Steffen K."/>
            <person name="Cardenas P."/>
        </authorList>
    </citation>
    <scope>NUCLEOTIDE SEQUENCE</scope>
</reference>
<keyword evidence="3" id="KW-1185">Reference proteome</keyword>
<keyword evidence="2" id="KW-0067">ATP-binding</keyword>
<dbReference type="GO" id="GO:0005524">
    <property type="term" value="F:ATP binding"/>
    <property type="evidence" value="ECO:0007669"/>
    <property type="project" value="InterPro"/>
</dbReference>
<protein>
    <submittedName>
        <fullName evidence="2">Replicative DNA helicase</fullName>
    </submittedName>
</protein>
<dbReference type="GO" id="GO:0003678">
    <property type="term" value="F:DNA helicase activity"/>
    <property type="evidence" value="ECO:0007669"/>
    <property type="project" value="InterPro"/>
</dbReference>
<dbReference type="EMBL" id="CASHTH010003986">
    <property type="protein sequence ID" value="CAI8052125.1"/>
    <property type="molecule type" value="Genomic_DNA"/>
</dbReference>
<dbReference type="InterPro" id="IPR007694">
    <property type="entry name" value="DNA_helicase_DnaB-like_C"/>
</dbReference>
<dbReference type="Gene3D" id="3.40.50.300">
    <property type="entry name" value="P-loop containing nucleotide triphosphate hydrolases"/>
    <property type="match status" value="1"/>
</dbReference>
<dbReference type="InterPro" id="IPR027417">
    <property type="entry name" value="P-loop_NTPase"/>
</dbReference>